<proteinExistence type="predicted"/>
<name>A0ABR1HXV2_9HYPO</name>
<keyword evidence="3" id="KW-1185">Reference proteome</keyword>
<reference evidence="2 3" key="1">
    <citation type="journal article" date="2025" name="Microbiol. Resour. Announc.">
        <title>Draft genome sequences for Neonectria magnoliae and Neonectria punicea, canker pathogens of Liriodendron tulipifera and Acer saccharum in West Virginia.</title>
        <authorList>
            <person name="Petronek H.M."/>
            <person name="Kasson M.T."/>
            <person name="Metheny A.M."/>
            <person name="Stauder C.M."/>
            <person name="Lovett B."/>
            <person name="Lynch S.C."/>
            <person name="Garnas J.R."/>
            <person name="Kasson L.R."/>
            <person name="Stajich J.E."/>
        </authorList>
    </citation>
    <scope>NUCLEOTIDE SEQUENCE [LARGE SCALE GENOMIC DNA]</scope>
    <source>
        <strain evidence="2 3">NRRL 64651</strain>
    </source>
</reference>
<comment type="caution">
    <text evidence="2">The sequence shown here is derived from an EMBL/GenBank/DDBJ whole genome shotgun (WGS) entry which is preliminary data.</text>
</comment>
<dbReference type="EMBL" id="JAZAVK010000072">
    <property type="protein sequence ID" value="KAK7426012.1"/>
    <property type="molecule type" value="Genomic_DNA"/>
</dbReference>
<dbReference type="InterPro" id="IPR046676">
    <property type="entry name" value="DUF6546"/>
</dbReference>
<feature type="domain" description="DUF6546" evidence="1">
    <location>
        <begin position="288"/>
        <end position="483"/>
    </location>
</feature>
<gene>
    <name evidence="2" type="ORF">QQZ08_007460</name>
</gene>
<evidence type="ECO:0000259" key="1">
    <source>
        <dbReference type="Pfam" id="PF20183"/>
    </source>
</evidence>
<evidence type="ECO:0000313" key="2">
    <source>
        <dbReference type="EMBL" id="KAK7426012.1"/>
    </source>
</evidence>
<evidence type="ECO:0000313" key="3">
    <source>
        <dbReference type="Proteomes" id="UP001498421"/>
    </source>
</evidence>
<protein>
    <recommendedName>
        <fullName evidence="1">DUF6546 domain-containing protein</fullName>
    </recommendedName>
</protein>
<accession>A0ABR1HXV2</accession>
<dbReference type="InterPro" id="IPR036047">
    <property type="entry name" value="F-box-like_dom_sf"/>
</dbReference>
<dbReference type="Proteomes" id="UP001498421">
    <property type="component" value="Unassembled WGS sequence"/>
</dbReference>
<dbReference type="SUPFAM" id="SSF81383">
    <property type="entry name" value="F-box domain"/>
    <property type="match status" value="1"/>
</dbReference>
<sequence length="506" mass="57505">MSFINASWTDLPPEIRHRILDLLLYDGCSLAGFATVSREWQAVIEPYNFARINLTPSRLSHSGPILYRKSNHIRYIWFRLELQRYDCTVCAPEELALWGLNNIDNTFIANAFESLFSTLSQWKPNGDLVLDVSVYSLSDCEHWFKYLDFGPDIPPSECSFPLRHGEPSAWTPIDDPSHGWVAGRQETAPNHFAINKVFDEIMGEGPFEEREPEMQWWRGLPSVPAITGILLRQQTRRRWKPTALANMLTRFPNLKEICYEPWREWDGIQKCTDIHNKTLIESLAGGGNLRKLVVFENFNQHYPFKHFECDPIRVPNGVVSLKLARASLQLEMLSASFMIDASQFFKQARKQFLRWPNLTSLALTSRLLAPDASTTDIDGMLLDAAAAAENMPKLETMEIWNGRKGLAMLFRYQTARDGQSAIITLRGTSKLALRPAVVRVWDAVAFQHNHGRVVIMSSSIDAGIIRSHGDALCHLGLSTQVIRPVSLRQILKEHQTRAGGVFDGQM</sequence>
<organism evidence="2 3">
    <name type="scientific">Neonectria magnoliae</name>
    <dbReference type="NCBI Taxonomy" id="2732573"/>
    <lineage>
        <taxon>Eukaryota</taxon>
        <taxon>Fungi</taxon>
        <taxon>Dikarya</taxon>
        <taxon>Ascomycota</taxon>
        <taxon>Pezizomycotina</taxon>
        <taxon>Sordariomycetes</taxon>
        <taxon>Hypocreomycetidae</taxon>
        <taxon>Hypocreales</taxon>
        <taxon>Nectriaceae</taxon>
        <taxon>Neonectria</taxon>
    </lineage>
</organism>
<dbReference type="Pfam" id="PF20183">
    <property type="entry name" value="DUF6546"/>
    <property type="match status" value="1"/>
</dbReference>